<dbReference type="SMART" id="SM00739">
    <property type="entry name" value="KOW"/>
    <property type="match status" value="3"/>
</dbReference>
<proteinExistence type="predicted"/>
<accession>A0A409W0H7</accession>
<dbReference type="PANTHER" id="PTHR11125">
    <property type="entry name" value="SUPPRESSOR OF TY 5"/>
    <property type="match status" value="1"/>
</dbReference>
<dbReference type="InterPro" id="IPR008991">
    <property type="entry name" value="Translation_prot_SH3-like_sf"/>
</dbReference>
<protein>
    <recommendedName>
        <fullName evidence="2">KOW domain-containing protein</fullName>
    </recommendedName>
</protein>
<feature type="domain" description="KOW" evidence="2">
    <location>
        <begin position="408"/>
        <end position="435"/>
    </location>
</feature>
<reference evidence="3 4" key="1">
    <citation type="journal article" date="2018" name="Evol. Lett.">
        <title>Horizontal gene cluster transfer increased hallucinogenic mushroom diversity.</title>
        <authorList>
            <person name="Reynolds H.T."/>
            <person name="Vijayakumar V."/>
            <person name="Gluck-Thaler E."/>
            <person name="Korotkin H.B."/>
            <person name="Matheny P.B."/>
            <person name="Slot J.C."/>
        </authorList>
    </citation>
    <scope>NUCLEOTIDE SEQUENCE [LARGE SCALE GENOMIC DNA]</scope>
    <source>
        <strain evidence="3 4">2629</strain>
    </source>
</reference>
<dbReference type="GO" id="GO:0003729">
    <property type="term" value="F:mRNA binding"/>
    <property type="evidence" value="ECO:0007669"/>
    <property type="project" value="TreeGrafter"/>
</dbReference>
<dbReference type="Proteomes" id="UP000284842">
    <property type="component" value="Unassembled WGS sequence"/>
</dbReference>
<dbReference type="OrthoDB" id="3066781at2759"/>
<name>A0A409W0H7_9AGAR</name>
<dbReference type="GO" id="GO:0032044">
    <property type="term" value="C:DSIF complex"/>
    <property type="evidence" value="ECO:0007669"/>
    <property type="project" value="TreeGrafter"/>
</dbReference>
<dbReference type="PANTHER" id="PTHR11125:SF7">
    <property type="entry name" value="TRANSCRIPTION ELONGATION FACTOR SPT5"/>
    <property type="match status" value="1"/>
</dbReference>
<dbReference type="GO" id="GO:0006357">
    <property type="term" value="P:regulation of transcription by RNA polymerase II"/>
    <property type="evidence" value="ECO:0007669"/>
    <property type="project" value="InterPro"/>
</dbReference>
<evidence type="ECO:0000259" key="2">
    <source>
        <dbReference type="SMART" id="SM00739"/>
    </source>
</evidence>
<dbReference type="GO" id="GO:0032784">
    <property type="term" value="P:regulation of DNA-templated transcription elongation"/>
    <property type="evidence" value="ECO:0007669"/>
    <property type="project" value="InterPro"/>
</dbReference>
<comment type="caution">
    <text evidence="3">The sequence shown here is derived from an EMBL/GenBank/DDBJ whole genome shotgun (WGS) entry which is preliminary data.</text>
</comment>
<dbReference type="InParanoid" id="A0A409W0H7"/>
<feature type="region of interest" description="Disordered" evidence="1">
    <location>
        <begin position="563"/>
        <end position="585"/>
    </location>
</feature>
<evidence type="ECO:0000313" key="3">
    <source>
        <dbReference type="EMBL" id="PPQ71998.1"/>
    </source>
</evidence>
<sequence length="739" mass="82990">MNENNEGSPSKPVSHKRSREGGTSDTSNAPAKRHETESQSLKMQKKGGIPFKSRTPYNIHRSKGKQKPNIFIDIEAHVEDASDDEEGEGNSGNSMDEFVQDEDGKSDSEDTLPDDYELHRQSLQSADTNSSQRYWDDLLDRAYNRAKDRPQWYSVFGDDEDPEYTIEPNNCLWVVPCQTSHEMDAIFAIYNRATNPSSPHVAAPAAMFNPSQPGRIFIEAPSEIIARSTIDGLDGLLSNLLRPVPFTERRTALSTPPRHVPLWVRIQDGRRKWRTVNRSVALVMPLLNQRYLPEMWTVVVAFPAENGTYQWRRIHLDDIRFTTNIGELPTIRDLQRFSGCDLVNEYHLHLLFERIYRANIRPGARVYVTRGDFIGSVGEVMFSSGANVDLQIQDGSTISVPLKCVRRHFAIGDTVMIVTAPWKGNVGWVVSIDGARLVVWSDKEMCEYYVSSLEVEFFCTSFRHQIPSSQNQQRLQTKVHDAFQRFKGRRILITGHPHPLKGNQGYIKETHPDGRIWVQLDSIIRGNRLVELKHGEIHLIEDETEDLIPLTGKHPLIPIKLLRPPEPTTPQSSNNKGIGNPDGDLLSSVAASEGLPIVDDTVNLPDTSTGPPAPFPVAEPDWLDDAFLNYRIKLHYTTDHNRVVHLVGRGSNPGTVKIRDRTNILQVGLDAVAALSPTAPGDDVLVLRGAHAGSMFRVVEVRAVDSVVKKVGHVKRKNEPNPVFSNDCLVQAIGPFKRR</sequence>
<organism evidence="3 4">
    <name type="scientific">Panaeolus cyanescens</name>
    <dbReference type="NCBI Taxonomy" id="181874"/>
    <lineage>
        <taxon>Eukaryota</taxon>
        <taxon>Fungi</taxon>
        <taxon>Dikarya</taxon>
        <taxon>Basidiomycota</taxon>
        <taxon>Agaricomycotina</taxon>
        <taxon>Agaricomycetes</taxon>
        <taxon>Agaricomycetidae</taxon>
        <taxon>Agaricales</taxon>
        <taxon>Agaricineae</taxon>
        <taxon>Galeropsidaceae</taxon>
        <taxon>Panaeolus</taxon>
    </lineage>
</organism>
<dbReference type="STRING" id="181874.A0A409W0H7"/>
<feature type="domain" description="KOW" evidence="2">
    <location>
        <begin position="359"/>
        <end position="386"/>
    </location>
</feature>
<dbReference type="AlphaFoldDB" id="A0A409W0H7"/>
<evidence type="ECO:0000313" key="4">
    <source>
        <dbReference type="Proteomes" id="UP000284842"/>
    </source>
</evidence>
<feature type="region of interest" description="Disordered" evidence="1">
    <location>
        <begin position="1"/>
        <end position="113"/>
    </location>
</feature>
<dbReference type="InterPro" id="IPR036735">
    <property type="entry name" value="NGN_dom_sf"/>
</dbReference>
<dbReference type="SUPFAM" id="SSF50104">
    <property type="entry name" value="Translation proteins SH3-like domain"/>
    <property type="match status" value="1"/>
</dbReference>
<dbReference type="EMBL" id="NHTK01005890">
    <property type="protein sequence ID" value="PPQ71998.1"/>
    <property type="molecule type" value="Genomic_DNA"/>
</dbReference>
<dbReference type="InterPro" id="IPR005824">
    <property type="entry name" value="KOW"/>
</dbReference>
<gene>
    <name evidence="3" type="ORF">CVT24_008268</name>
</gene>
<feature type="domain" description="KOW" evidence="2">
    <location>
        <begin position="677"/>
        <end position="704"/>
    </location>
</feature>
<dbReference type="Gene3D" id="3.30.70.940">
    <property type="entry name" value="NusG, N-terminal domain"/>
    <property type="match status" value="1"/>
</dbReference>
<evidence type="ECO:0000256" key="1">
    <source>
        <dbReference type="SAM" id="MobiDB-lite"/>
    </source>
</evidence>
<dbReference type="GO" id="GO:0006368">
    <property type="term" value="P:transcription elongation by RNA polymerase II"/>
    <property type="evidence" value="ECO:0007669"/>
    <property type="project" value="TreeGrafter"/>
</dbReference>
<dbReference type="InterPro" id="IPR039659">
    <property type="entry name" value="SPT5"/>
</dbReference>
<keyword evidence="4" id="KW-1185">Reference proteome</keyword>